<evidence type="ECO:0000313" key="3">
    <source>
        <dbReference type="Proteomes" id="UP001489004"/>
    </source>
</evidence>
<reference evidence="2 3" key="1">
    <citation type="journal article" date="2024" name="Nat. Commun.">
        <title>Phylogenomics reveals the evolutionary origins of lichenization in chlorophyte algae.</title>
        <authorList>
            <person name="Puginier C."/>
            <person name="Libourel C."/>
            <person name="Otte J."/>
            <person name="Skaloud P."/>
            <person name="Haon M."/>
            <person name="Grisel S."/>
            <person name="Petersen M."/>
            <person name="Berrin J.G."/>
            <person name="Delaux P.M."/>
            <person name="Dal Grande F."/>
            <person name="Keller J."/>
        </authorList>
    </citation>
    <scope>NUCLEOTIDE SEQUENCE [LARGE SCALE GENOMIC DNA]</scope>
    <source>
        <strain evidence="2 3">SAG 2043</strain>
    </source>
</reference>
<keyword evidence="1" id="KW-0732">Signal</keyword>
<keyword evidence="3" id="KW-1185">Reference proteome</keyword>
<evidence type="ECO:0000313" key="2">
    <source>
        <dbReference type="EMBL" id="KAK9804002.1"/>
    </source>
</evidence>
<comment type="caution">
    <text evidence="2">The sequence shown here is derived from an EMBL/GenBank/DDBJ whole genome shotgun (WGS) entry which is preliminary data.</text>
</comment>
<name>A0AAW1P3Y8_9CHLO</name>
<feature type="signal peptide" evidence="1">
    <location>
        <begin position="1"/>
        <end position="23"/>
    </location>
</feature>
<dbReference type="AlphaFoldDB" id="A0AAW1P3Y8"/>
<dbReference type="EMBL" id="JALJOR010000019">
    <property type="protein sequence ID" value="KAK9804002.1"/>
    <property type="molecule type" value="Genomic_DNA"/>
</dbReference>
<evidence type="ECO:0000256" key="1">
    <source>
        <dbReference type="SAM" id="SignalP"/>
    </source>
</evidence>
<dbReference type="Proteomes" id="UP001489004">
    <property type="component" value="Unassembled WGS sequence"/>
</dbReference>
<sequence>MRPCRVLWLLALSLALVTPFASAAAVHGEVANLPQSCQAQLNSIYDEYYSLTTNKAADFGDFNCVGDCRLICKQTIQQALDGRDTVDCPAEYDVQACMNLAQDDWLELAQNCALFSSPFVSGASAPSPAAEGRRLLQEGEGVEGAAASDTRTYTGVGCFPTFTNVTEFKQWMEGTFVDTSAPAPSTGTSPATSGSANQAIHGEVATLPQSCQATLNSIYSEYYAANVTKAPDFGTFQCTGSCRTNCQATVEAALAGKDSTKCPSEADIQKCMNLAQDDWLKLADDCALFSSPFNTAGKVQGEGAEGEGRRRLLDEGEAAEGVVDVNARTYMGNGCFPALLDVTELKSWLEGTYKPTGPGKINPVAVIFPVLFAIGIGSMAFF</sequence>
<organism evidence="2 3">
    <name type="scientific">[Myrmecia] bisecta</name>
    <dbReference type="NCBI Taxonomy" id="41462"/>
    <lineage>
        <taxon>Eukaryota</taxon>
        <taxon>Viridiplantae</taxon>
        <taxon>Chlorophyta</taxon>
        <taxon>core chlorophytes</taxon>
        <taxon>Trebouxiophyceae</taxon>
        <taxon>Trebouxiales</taxon>
        <taxon>Trebouxiaceae</taxon>
        <taxon>Myrmecia</taxon>
    </lineage>
</organism>
<protein>
    <submittedName>
        <fullName evidence="2">Uncharacterized protein</fullName>
    </submittedName>
</protein>
<accession>A0AAW1P3Y8</accession>
<proteinExistence type="predicted"/>
<gene>
    <name evidence="2" type="ORF">WJX72_011844</name>
</gene>
<feature type="chain" id="PRO_5043430206" evidence="1">
    <location>
        <begin position="24"/>
        <end position="382"/>
    </location>
</feature>